<evidence type="ECO:0000256" key="7">
    <source>
        <dbReference type="ARBA" id="ARBA00046464"/>
    </source>
</evidence>
<proteinExistence type="inferred from homology"/>
<dbReference type="RefSeq" id="XP_014869216.1">
    <property type="nucleotide sequence ID" value="XM_015013730.1"/>
</dbReference>
<evidence type="ECO:0000256" key="6">
    <source>
        <dbReference type="ARBA" id="ARBA00023180"/>
    </source>
</evidence>
<dbReference type="GO" id="GO:0012505">
    <property type="term" value="C:endomembrane system"/>
    <property type="evidence" value="ECO:0007669"/>
    <property type="project" value="UniProtKB-SubCell"/>
</dbReference>
<dbReference type="InterPro" id="IPR018499">
    <property type="entry name" value="Tetraspanin/Peripherin"/>
</dbReference>
<evidence type="ECO:0000256" key="10">
    <source>
        <dbReference type="RuleBase" id="RU361218"/>
    </source>
</evidence>
<sequence length="284" mass="30253">MAVDGCGLVCKYILILFNIIFAVVGTAFLGLGLWLRFSEGTRGIFDIDALNSSAFVIGVTVLIILGSIMLIVVAFGDYGACNEKKCALQVFSILVFFLAVAEFIIGGLAYSNRDTVGLRLGEFYTTLYTLYVNSQDPAIGVTLTFIHNSLHCCGMTGVPLVELVKQTCPKPDGIMEHLVMPNCPATIITVFDSRAPLVLGIFVGTGALLIVALICSGVLSSQIRHASSSPQYIILNSSTPSLAAPQPYPQPYPQHVTASNNSFPNQDPAVFTSLSVVNVPVAQA</sequence>
<dbReference type="Proteomes" id="UP000261480">
    <property type="component" value="Unplaced"/>
</dbReference>
<comment type="function">
    <text evidence="8">Structural component of specialized membrane microdomains known as tetraspanin-enriched microdomains (TERMs), which act as platforms for receptor clustering and signaling. Participates thereby in diverse biological functions such as cell signal transduction, adhesion, migration and protein trafficking. Regulates neuronal differentiation in response to NGF by facilitating NGF-mediated activation of NTRK1/TRKA receptor tyrosine kinase and subsequent downstream signaling pathways. Plays a role in the inhibition of TNFalpha-induced apoptosis. Mechanistically, inhibits the NF-kappa-B signaling pathway by blocking phosphorylation of CHUK. Also promotes the stability of the thiamine transporter 1/SLC19A2 in intestinal epithelial cells leading to an increase of thiamine uptake process.</text>
</comment>
<keyword evidence="3 10" id="KW-0812">Transmembrane</keyword>
<evidence type="ECO:0000256" key="9">
    <source>
        <dbReference type="PIRSR" id="PIRSR002419-1"/>
    </source>
</evidence>
<evidence type="ECO:0000256" key="5">
    <source>
        <dbReference type="ARBA" id="ARBA00023136"/>
    </source>
</evidence>
<evidence type="ECO:0000256" key="4">
    <source>
        <dbReference type="ARBA" id="ARBA00022989"/>
    </source>
</evidence>
<dbReference type="SUPFAM" id="SSF48652">
    <property type="entry name" value="Tetraspanin"/>
    <property type="match status" value="1"/>
</dbReference>
<feature type="transmembrane region" description="Helical" evidence="10">
    <location>
        <begin position="55"/>
        <end position="75"/>
    </location>
</feature>
<reference evidence="11" key="1">
    <citation type="submission" date="2025-08" db="UniProtKB">
        <authorList>
            <consortium name="Ensembl"/>
        </authorList>
    </citation>
    <scope>IDENTIFICATION</scope>
</reference>
<dbReference type="Ensembl" id="ENSPMET00000024203.1">
    <property type="protein sequence ID" value="ENSPMEP00000031335.1"/>
    <property type="gene ID" value="ENSPMEG00000018421.1"/>
</dbReference>
<keyword evidence="6" id="KW-0325">Glycoprotein</keyword>
<feature type="transmembrane region" description="Helical" evidence="10">
    <location>
        <begin position="197"/>
        <end position="219"/>
    </location>
</feature>
<dbReference type="PANTHER" id="PTHR19282">
    <property type="entry name" value="TETRASPANIN"/>
    <property type="match status" value="1"/>
</dbReference>
<protein>
    <recommendedName>
        <fullName evidence="10">Tetraspanin</fullName>
    </recommendedName>
</protein>
<keyword evidence="5 10" id="KW-0472">Membrane</keyword>
<dbReference type="InterPro" id="IPR008952">
    <property type="entry name" value="Tetraspanin_EC2_sf"/>
</dbReference>
<dbReference type="OrthoDB" id="438211at2759"/>
<evidence type="ECO:0000256" key="3">
    <source>
        <dbReference type="ARBA" id="ARBA00022692"/>
    </source>
</evidence>
<evidence type="ECO:0000256" key="2">
    <source>
        <dbReference type="ARBA" id="ARBA00006840"/>
    </source>
</evidence>
<feature type="transmembrane region" description="Helical" evidence="10">
    <location>
        <begin position="12"/>
        <end position="35"/>
    </location>
</feature>
<dbReference type="GO" id="GO:0005886">
    <property type="term" value="C:plasma membrane"/>
    <property type="evidence" value="ECO:0007669"/>
    <property type="project" value="TreeGrafter"/>
</dbReference>
<comment type="subcellular location">
    <subcellularLocation>
        <location evidence="1">Endomembrane system</location>
        <topology evidence="1">Multi-pass membrane protein</topology>
    </subcellularLocation>
    <subcellularLocation>
        <location evidence="10">Membrane</location>
        <topology evidence="10">Multi-pass membrane protein</topology>
    </subcellularLocation>
</comment>
<organism evidence="11 12">
    <name type="scientific">Poecilia mexicana</name>
    <dbReference type="NCBI Taxonomy" id="48701"/>
    <lineage>
        <taxon>Eukaryota</taxon>
        <taxon>Metazoa</taxon>
        <taxon>Chordata</taxon>
        <taxon>Craniata</taxon>
        <taxon>Vertebrata</taxon>
        <taxon>Euteleostomi</taxon>
        <taxon>Actinopterygii</taxon>
        <taxon>Neopterygii</taxon>
        <taxon>Teleostei</taxon>
        <taxon>Neoteleostei</taxon>
        <taxon>Acanthomorphata</taxon>
        <taxon>Ovalentaria</taxon>
        <taxon>Atherinomorphae</taxon>
        <taxon>Cyprinodontiformes</taxon>
        <taxon>Poeciliidae</taxon>
        <taxon>Poeciliinae</taxon>
        <taxon>Poecilia</taxon>
    </lineage>
</organism>
<dbReference type="GeneID" id="106934070"/>
<dbReference type="PIRSF" id="PIRSF002419">
    <property type="entry name" value="Tetraspanin"/>
    <property type="match status" value="1"/>
</dbReference>
<dbReference type="AlphaFoldDB" id="A0A3B3YWD2"/>
<dbReference type="Gene3D" id="1.10.1450.10">
    <property type="entry name" value="Tetraspanin"/>
    <property type="match status" value="1"/>
</dbReference>
<dbReference type="Pfam" id="PF00335">
    <property type="entry name" value="Tetraspanin"/>
    <property type="match status" value="1"/>
</dbReference>
<comment type="similarity">
    <text evidence="2 10">Belongs to the tetraspanin (TM4SF) family.</text>
</comment>
<keyword evidence="9" id="KW-1015">Disulfide bond</keyword>
<keyword evidence="12" id="KW-1185">Reference proteome</keyword>
<accession>A0A3B3YWD2</accession>
<dbReference type="STRING" id="48701.ENSPMEP00000031335"/>
<evidence type="ECO:0000256" key="8">
    <source>
        <dbReference type="ARBA" id="ARBA00054958"/>
    </source>
</evidence>
<evidence type="ECO:0000256" key="1">
    <source>
        <dbReference type="ARBA" id="ARBA00004127"/>
    </source>
</evidence>
<feature type="disulfide bond" evidence="9">
    <location>
        <begin position="153"/>
        <end position="168"/>
    </location>
</feature>
<dbReference type="PANTHER" id="PTHR19282:SF216">
    <property type="entry name" value="TETRASPANIN-1"/>
    <property type="match status" value="1"/>
</dbReference>
<evidence type="ECO:0000313" key="11">
    <source>
        <dbReference type="Ensembl" id="ENSPMEP00000031335.1"/>
    </source>
</evidence>
<evidence type="ECO:0000313" key="12">
    <source>
        <dbReference type="Proteomes" id="UP000261480"/>
    </source>
</evidence>
<dbReference type="KEGG" id="pmei:106934070"/>
<name>A0A3B3YWD2_9TELE</name>
<dbReference type="PRINTS" id="PR00259">
    <property type="entry name" value="TMFOUR"/>
</dbReference>
<feature type="transmembrane region" description="Helical" evidence="10">
    <location>
        <begin position="87"/>
        <end position="110"/>
    </location>
</feature>
<reference evidence="11" key="2">
    <citation type="submission" date="2025-09" db="UniProtKB">
        <authorList>
            <consortium name="Ensembl"/>
        </authorList>
    </citation>
    <scope>IDENTIFICATION</scope>
</reference>
<comment type="subunit">
    <text evidence="7">Interacts with SLC19A2. Interacts with NTRK1/TRKA.</text>
</comment>
<dbReference type="InterPro" id="IPR000301">
    <property type="entry name" value="Tetraspanin_animals"/>
</dbReference>
<keyword evidence="4 10" id="KW-1133">Transmembrane helix</keyword>